<dbReference type="PRINTS" id="PR00131">
    <property type="entry name" value="GLHYDRLASE1"/>
</dbReference>
<dbReference type="PROSITE" id="PS00572">
    <property type="entry name" value="GLYCOSYL_HYDROL_F1_1"/>
    <property type="match status" value="1"/>
</dbReference>
<accession>A0A1M6NIC7</accession>
<evidence type="ECO:0000256" key="6">
    <source>
        <dbReference type="RuleBase" id="RU004468"/>
    </source>
</evidence>
<evidence type="ECO:0000256" key="1">
    <source>
        <dbReference type="ARBA" id="ARBA00010838"/>
    </source>
</evidence>
<dbReference type="InterPro" id="IPR001360">
    <property type="entry name" value="Glyco_hydro_1"/>
</dbReference>
<dbReference type="PANTHER" id="PTHR10353">
    <property type="entry name" value="GLYCOSYL HYDROLASE"/>
    <property type="match status" value="1"/>
</dbReference>
<keyword evidence="8" id="KW-1185">Reference proteome</keyword>
<dbReference type="GO" id="GO:0005829">
    <property type="term" value="C:cytosol"/>
    <property type="evidence" value="ECO:0007669"/>
    <property type="project" value="TreeGrafter"/>
</dbReference>
<keyword evidence="3 6" id="KW-0326">Glycosidase</keyword>
<name>A0A1M6NIC7_9CLOT</name>
<dbReference type="Proteomes" id="UP000184310">
    <property type="component" value="Unassembled WGS sequence"/>
</dbReference>
<evidence type="ECO:0000256" key="3">
    <source>
        <dbReference type="ARBA" id="ARBA00023295"/>
    </source>
</evidence>
<dbReference type="GO" id="GO:0016052">
    <property type="term" value="P:carbohydrate catabolic process"/>
    <property type="evidence" value="ECO:0007669"/>
    <property type="project" value="TreeGrafter"/>
</dbReference>
<evidence type="ECO:0000256" key="5">
    <source>
        <dbReference type="RuleBase" id="RU003690"/>
    </source>
</evidence>
<comment type="similarity">
    <text evidence="1 5">Belongs to the glycosyl hydrolase 1 family.</text>
</comment>
<dbReference type="Gene3D" id="3.20.20.80">
    <property type="entry name" value="Glycosidases"/>
    <property type="match status" value="1"/>
</dbReference>
<dbReference type="PANTHER" id="PTHR10353:SF136">
    <property type="entry name" value="ARYL-PHOSPHO-BETA-D-GLUCOSIDASE BGLC"/>
    <property type="match status" value="1"/>
</dbReference>
<evidence type="ECO:0000313" key="8">
    <source>
        <dbReference type="Proteomes" id="UP000184310"/>
    </source>
</evidence>
<gene>
    <name evidence="7" type="ORF">SAMN02745163_02915</name>
</gene>
<feature type="active site" description="Nucleophile" evidence="4">
    <location>
        <position position="390"/>
    </location>
</feature>
<dbReference type="PROSITE" id="PS00653">
    <property type="entry name" value="GLYCOSYL_HYDROL_F1_2"/>
    <property type="match status" value="1"/>
</dbReference>
<protein>
    <submittedName>
        <fullName evidence="7">6-phospho-beta-glucosidase</fullName>
    </submittedName>
</protein>
<reference evidence="7 8" key="1">
    <citation type="submission" date="2016-11" db="EMBL/GenBank/DDBJ databases">
        <authorList>
            <person name="Jaros S."/>
            <person name="Januszkiewicz K."/>
            <person name="Wedrychowicz H."/>
        </authorList>
    </citation>
    <scope>NUCLEOTIDE SEQUENCE [LARGE SCALE GENOMIC DNA]</scope>
    <source>
        <strain evidence="7 8">DSM 21758</strain>
    </source>
</reference>
<dbReference type="STRING" id="1121302.SAMN02745163_02915"/>
<organism evidence="7 8">
    <name type="scientific">Clostridium cavendishii DSM 21758</name>
    <dbReference type="NCBI Taxonomy" id="1121302"/>
    <lineage>
        <taxon>Bacteria</taxon>
        <taxon>Bacillati</taxon>
        <taxon>Bacillota</taxon>
        <taxon>Clostridia</taxon>
        <taxon>Eubacteriales</taxon>
        <taxon>Clostridiaceae</taxon>
        <taxon>Clostridium</taxon>
    </lineage>
</organism>
<dbReference type="SUPFAM" id="SSF51445">
    <property type="entry name" value="(Trans)glycosidases"/>
    <property type="match status" value="1"/>
</dbReference>
<sequence length="490" mass="55965">MKLRSDLKTKIFKLKRGDYKMIYNNIKEFPENFLWGASTSAYQVEGASNEDGKGMSVIDMCDHPKETSDFKVASDHYHRFKEDVKLFADLGLKAYRFSIAWTRIIPNGIGDINEKGIKFYNDLIDELNSYGIEPIVTMFHFDLPYALEEKGGWGNRETIDAFIEYAKVLFECFGSKVKYWLTINEQNTMILHPGAIGIPKGFEIPTKKEIYQQNHHMLLAQARVMNLCHKMCPDSKIGPAVNTTAMYGETCNPNDAIAAHNWETIRCWSFLDVAAFGRYNSLSWSYLVDRGLEPNILEGDMEEMASARPDFIAINYYSTATIAASKGDTSDISARAGDQQIMLGEQGVYRAAENPYVDKTKYGWVIDPVGLRLTLRKVYERYNLPILITENGIGAPDVVEENDVINDDYRIDYIKKHLEQLQLAITDGVKVIGYCPWSAIDVVSTHQGYGKRYGFIYVNRDEFDLKDLRRIKKKSFNWYKNVIATNGKVL</sequence>
<dbReference type="GO" id="GO:0008422">
    <property type="term" value="F:beta-glucosidase activity"/>
    <property type="evidence" value="ECO:0007669"/>
    <property type="project" value="TreeGrafter"/>
</dbReference>
<dbReference type="InterPro" id="IPR017853">
    <property type="entry name" value="GH"/>
</dbReference>
<evidence type="ECO:0000313" key="7">
    <source>
        <dbReference type="EMBL" id="SHJ95430.1"/>
    </source>
</evidence>
<proteinExistence type="inferred from homology"/>
<dbReference type="InterPro" id="IPR018120">
    <property type="entry name" value="Glyco_hydro_1_AS"/>
</dbReference>
<evidence type="ECO:0000256" key="4">
    <source>
        <dbReference type="PROSITE-ProRule" id="PRU10055"/>
    </source>
</evidence>
<dbReference type="FunFam" id="3.20.20.80:FF:000004">
    <property type="entry name" value="Beta-glucosidase 6-phospho-beta-glucosidase"/>
    <property type="match status" value="1"/>
</dbReference>
<dbReference type="InterPro" id="IPR033132">
    <property type="entry name" value="GH_1_N_CS"/>
</dbReference>
<dbReference type="Pfam" id="PF00232">
    <property type="entry name" value="Glyco_hydro_1"/>
    <property type="match status" value="1"/>
</dbReference>
<dbReference type="EMBL" id="FQZB01000012">
    <property type="protein sequence ID" value="SHJ95430.1"/>
    <property type="molecule type" value="Genomic_DNA"/>
</dbReference>
<dbReference type="AlphaFoldDB" id="A0A1M6NIC7"/>
<evidence type="ECO:0000256" key="2">
    <source>
        <dbReference type="ARBA" id="ARBA00022801"/>
    </source>
</evidence>
<keyword evidence="2 6" id="KW-0378">Hydrolase</keyword>